<organism evidence="3 4">
    <name type="scientific">Brachionus plicatilis</name>
    <name type="common">Marine rotifer</name>
    <name type="synonym">Brachionus muelleri</name>
    <dbReference type="NCBI Taxonomy" id="10195"/>
    <lineage>
        <taxon>Eukaryota</taxon>
        <taxon>Metazoa</taxon>
        <taxon>Spiralia</taxon>
        <taxon>Gnathifera</taxon>
        <taxon>Rotifera</taxon>
        <taxon>Eurotatoria</taxon>
        <taxon>Monogononta</taxon>
        <taxon>Pseudotrocha</taxon>
        <taxon>Ploima</taxon>
        <taxon>Brachionidae</taxon>
        <taxon>Brachionus</taxon>
    </lineage>
</organism>
<feature type="compositionally biased region" description="Gly residues" evidence="1">
    <location>
        <begin position="299"/>
        <end position="312"/>
    </location>
</feature>
<dbReference type="AlphaFoldDB" id="A0A3M7RMZ7"/>
<name>A0A3M7RMZ7_BRAPC</name>
<feature type="compositionally biased region" description="Basic and acidic residues" evidence="1">
    <location>
        <begin position="217"/>
        <end position="231"/>
    </location>
</feature>
<evidence type="ECO:0000256" key="1">
    <source>
        <dbReference type="SAM" id="MobiDB-lite"/>
    </source>
</evidence>
<feature type="non-terminal residue" evidence="3">
    <location>
        <position position="358"/>
    </location>
</feature>
<evidence type="ECO:0000259" key="2">
    <source>
        <dbReference type="SMART" id="SM00343"/>
    </source>
</evidence>
<dbReference type="GO" id="GO:0008270">
    <property type="term" value="F:zinc ion binding"/>
    <property type="evidence" value="ECO:0007669"/>
    <property type="project" value="InterPro"/>
</dbReference>
<comment type="caution">
    <text evidence="3">The sequence shown here is derived from an EMBL/GenBank/DDBJ whole genome shotgun (WGS) entry which is preliminary data.</text>
</comment>
<feature type="compositionally biased region" description="Basic and acidic residues" evidence="1">
    <location>
        <begin position="329"/>
        <end position="342"/>
    </location>
</feature>
<dbReference type="Gene3D" id="4.10.60.10">
    <property type="entry name" value="Zinc finger, CCHC-type"/>
    <property type="match status" value="1"/>
</dbReference>
<evidence type="ECO:0000313" key="3">
    <source>
        <dbReference type="EMBL" id="RNA24906.1"/>
    </source>
</evidence>
<feature type="region of interest" description="Disordered" evidence="1">
    <location>
        <begin position="67"/>
        <end position="87"/>
    </location>
</feature>
<sequence>MSATYGQLETFKYAAGDASTLGPRWEAWLEGFKLYLEANEINDGKGKVLFKLQMGEQARKIFHTLAKPEGKMKPDPTSTPTDTKQDIPDMDTLPECYALMSNYLRTKRSKWTEQCVFRRATKRQDETVDQYVMRLRELTAHCKFGDAKDVDREILGHLVHTTGIRRFESKCCEEDDDLTLVKALNIARNCETNSDSVDGLTKPTPRELEGRGQALFRTDRGQPTRNEKLDRSAGGNQRQSAPFYGAQESQSSEKCRNCNGSPHTFSVCPARGKLCANCGIENHFAAACRAGRQGKPKAGQGGASRSGTGYGSSGSNAPQGDSRYGRGQGQRDRVIRQIDGDVQHPSAHSAGYASQDAR</sequence>
<dbReference type="Proteomes" id="UP000276133">
    <property type="component" value="Unassembled WGS sequence"/>
</dbReference>
<dbReference type="STRING" id="10195.A0A3M7RMZ7"/>
<dbReference type="OrthoDB" id="10058156at2759"/>
<dbReference type="InterPro" id="IPR001878">
    <property type="entry name" value="Znf_CCHC"/>
</dbReference>
<feature type="region of interest" description="Disordered" evidence="1">
    <location>
        <begin position="292"/>
        <end position="358"/>
    </location>
</feature>
<feature type="domain" description="CCHC-type" evidence="2">
    <location>
        <begin position="254"/>
        <end position="270"/>
    </location>
</feature>
<dbReference type="GO" id="GO:0003676">
    <property type="term" value="F:nucleic acid binding"/>
    <property type="evidence" value="ECO:0007669"/>
    <property type="project" value="InterPro"/>
</dbReference>
<dbReference type="PANTHER" id="PTHR33198:SF20">
    <property type="entry name" value="RETROTRANSPOSON GAG DOMAIN-CONTAINING PROTEIN"/>
    <property type="match status" value="1"/>
</dbReference>
<evidence type="ECO:0000313" key="4">
    <source>
        <dbReference type="Proteomes" id="UP000276133"/>
    </source>
</evidence>
<proteinExistence type="predicted"/>
<dbReference type="EMBL" id="REGN01003021">
    <property type="protein sequence ID" value="RNA24906.1"/>
    <property type="molecule type" value="Genomic_DNA"/>
</dbReference>
<accession>A0A3M7RMZ7</accession>
<reference evidence="3 4" key="1">
    <citation type="journal article" date="2018" name="Sci. Rep.">
        <title>Genomic signatures of local adaptation to the degree of environmental predictability in rotifers.</title>
        <authorList>
            <person name="Franch-Gras L."/>
            <person name="Hahn C."/>
            <person name="Garcia-Roger E.M."/>
            <person name="Carmona M.J."/>
            <person name="Serra M."/>
            <person name="Gomez A."/>
        </authorList>
    </citation>
    <scope>NUCLEOTIDE SEQUENCE [LARGE SCALE GENOMIC DNA]</scope>
    <source>
        <strain evidence="3">HYR1</strain>
    </source>
</reference>
<feature type="region of interest" description="Disordered" evidence="1">
    <location>
        <begin position="194"/>
        <end position="253"/>
    </location>
</feature>
<dbReference type="SMART" id="SM00343">
    <property type="entry name" value="ZnF_C2HC"/>
    <property type="match status" value="2"/>
</dbReference>
<protein>
    <submittedName>
        <fullName evidence="3">Retrovirus-related Pol poly from transposon</fullName>
    </submittedName>
</protein>
<keyword evidence="4" id="KW-1185">Reference proteome</keyword>
<dbReference type="SUPFAM" id="SSF57756">
    <property type="entry name" value="Retrovirus zinc finger-like domains"/>
    <property type="match status" value="1"/>
</dbReference>
<feature type="domain" description="CCHC-type" evidence="2">
    <location>
        <begin position="274"/>
        <end position="290"/>
    </location>
</feature>
<dbReference type="PANTHER" id="PTHR33198">
    <property type="entry name" value="ANK_REP_REGION DOMAIN-CONTAINING PROTEIN-RELATED"/>
    <property type="match status" value="1"/>
</dbReference>
<gene>
    <name evidence="3" type="ORF">BpHYR1_045347</name>
</gene>
<dbReference type="InterPro" id="IPR036875">
    <property type="entry name" value="Znf_CCHC_sf"/>
</dbReference>